<dbReference type="AlphaFoldDB" id="A0A518GJJ7"/>
<dbReference type="KEGG" id="peh:Spb1_06310"/>
<protein>
    <submittedName>
        <fullName evidence="1">Uncharacterized protein</fullName>
    </submittedName>
</protein>
<keyword evidence="2" id="KW-1185">Reference proteome</keyword>
<dbReference type="EMBL" id="CP036299">
    <property type="protein sequence ID" value="QDV28766.1"/>
    <property type="molecule type" value="Genomic_DNA"/>
</dbReference>
<name>A0A518GJJ7_9PLAN</name>
<evidence type="ECO:0000313" key="1">
    <source>
        <dbReference type="EMBL" id="QDV28766.1"/>
    </source>
</evidence>
<proteinExistence type="predicted"/>
<accession>A0A518GJJ7</accession>
<dbReference type="Proteomes" id="UP000315349">
    <property type="component" value="Chromosome"/>
</dbReference>
<organism evidence="1 2">
    <name type="scientific">Planctopirus ephydatiae</name>
    <dbReference type="NCBI Taxonomy" id="2528019"/>
    <lineage>
        <taxon>Bacteria</taxon>
        <taxon>Pseudomonadati</taxon>
        <taxon>Planctomycetota</taxon>
        <taxon>Planctomycetia</taxon>
        <taxon>Planctomycetales</taxon>
        <taxon>Planctomycetaceae</taxon>
        <taxon>Planctopirus</taxon>
    </lineage>
</organism>
<sequence>MLSQLYNALVVSLTRPQHRLAWHAPHSRAGFTRFEIVHALVGNLLLTDLTILDAPGRRTDGLNLIRCVRAVQFLPRESQFTNGRALHGLRVRSISLTS</sequence>
<gene>
    <name evidence="1" type="ORF">Spb1_06310</name>
</gene>
<reference evidence="1 2" key="1">
    <citation type="submission" date="2019-02" db="EMBL/GenBank/DDBJ databases">
        <title>Deep-cultivation of Planctomycetes and their phenomic and genomic characterization uncovers novel biology.</title>
        <authorList>
            <person name="Wiegand S."/>
            <person name="Jogler M."/>
            <person name="Boedeker C."/>
            <person name="Pinto D."/>
            <person name="Vollmers J."/>
            <person name="Rivas-Marin E."/>
            <person name="Kohn T."/>
            <person name="Peeters S.H."/>
            <person name="Heuer A."/>
            <person name="Rast P."/>
            <person name="Oberbeckmann S."/>
            <person name="Bunk B."/>
            <person name="Jeske O."/>
            <person name="Meyerdierks A."/>
            <person name="Storesund J.E."/>
            <person name="Kallscheuer N."/>
            <person name="Luecker S."/>
            <person name="Lage O.M."/>
            <person name="Pohl T."/>
            <person name="Merkel B.J."/>
            <person name="Hornburger P."/>
            <person name="Mueller R.-W."/>
            <person name="Bruemmer F."/>
            <person name="Labrenz M."/>
            <person name="Spormann A.M."/>
            <person name="Op den Camp H."/>
            <person name="Overmann J."/>
            <person name="Amann R."/>
            <person name="Jetten M.S.M."/>
            <person name="Mascher T."/>
            <person name="Medema M.H."/>
            <person name="Devos D.P."/>
            <person name="Kaster A.-K."/>
            <person name="Ovreas L."/>
            <person name="Rohde M."/>
            <person name="Galperin M.Y."/>
            <person name="Jogler C."/>
        </authorList>
    </citation>
    <scope>NUCLEOTIDE SEQUENCE [LARGE SCALE GENOMIC DNA]</scope>
    <source>
        <strain evidence="1 2">Spb1</strain>
    </source>
</reference>
<evidence type="ECO:0000313" key="2">
    <source>
        <dbReference type="Proteomes" id="UP000315349"/>
    </source>
</evidence>